<organism evidence="1 2">
    <name type="scientific">Muribaculum intestinale</name>
    <dbReference type="NCBI Taxonomy" id="1796646"/>
    <lineage>
        <taxon>Bacteria</taxon>
        <taxon>Pseudomonadati</taxon>
        <taxon>Bacteroidota</taxon>
        <taxon>Bacteroidia</taxon>
        <taxon>Bacteroidales</taxon>
        <taxon>Muribaculaceae</taxon>
        <taxon>Muribaculum</taxon>
    </lineage>
</organism>
<dbReference type="Pfam" id="PF14284">
    <property type="entry name" value="PcfJ"/>
    <property type="match status" value="1"/>
</dbReference>
<protein>
    <recommendedName>
        <fullName evidence="3">PcfJ-like protein</fullName>
    </recommendedName>
</protein>
<reference evidence="2" key="1">
    <citation type="submission" date="2016-04" db="EMBL/GenBank/DDBJ databases">
        <title>Complete Genome Sequences of Twelve Strains of a Stable Defined Moderately Diverse Mouse Microbiota 2 (sDMDMm2).</title>
        <authorList>
            <person name="Uchimura Y."/>
            <person name="Wyss M."/>
            <person name="Brugiroux S."/>
            <person name="Limenitakis J.P."/>
            <person name="Stecher B."/>
            <person name="McCoy K.D."/>
            <person name="Macpherson A.J."/>
        </authorList>
    </citation>
    <scope>NUCLEOTIDE SEQUENCE [LARGE SCALE GENOMIC DNA]</scope>
    <source>
        <strain evidence="2">YL27</strain>
    </source>
</reference>
<accession>A0A1B1S6X1</accession>
<evidence type="ECO:0000313" key="1">
    <source>
        <dbReference type="EMBL" id="ANU62553.1"/>
    </source>
</evidence>
<dbReference type="EMBL" id="CP015402">
    <property type="protein sequence ID" value="ANU62553.1"/>
    <property type="molecule type" value="Genomic_DNA"/>
</dbReference>
<dbReference type="OrthoDB" id="700137at2"/>
<gene>
    <name evidence="1" type="ORF">A4V02_01575</name>
</gene>
<dbReference type="KEGG" id="pary:A4V02_01575"/>
<dbReference type="AlphaFoldDB" id="A0A1B1S6X1"/>
<keyword evidence="2" id="KW-1185">Reference proteome</keyword>
<sequence length="443" mass="51659">MKPKTMIQKEVARLSASLRPISPKQTEWAYTNCVEHIAYRAKSGVLTCPDCGHTWKSGDGTLCDTLEGCICPHCGAELKVQDTRRRTQKGVRYFCILTTCRGYQLIRVAQAHYSSKKGEPMKFYCTEVVQRWISPDGKVTDMALLRTFPSYYCDQWSLYSDMEVRPYNSLYDDVCKWSEVYPLIRTIPQLRRNGFKGDFYGISPVLLFKRLLSDTRIETLMKSGEIEDMKYFILNPHNAEMLWASYLIARRHHYKINSLELWCDYLQMLNNLGQDIHNPKNICPADFIDAHDRAMRRIEAKRMKERTENERRWEAERRDREQRKLLEEKQREDDFKAMKSKFFGLIISDNEITVKVLESIEEYYEEGKAQNICVFGAGYYTKADSLVLSARIGDRIIETVEVDLQTLRVVQCHGKGNLNTPYHDRIVELVNSNAQLIKARMTA</sequence>
<dbReference type="RefSeq" id="WP_068959949.1">
    <property type="nucleotide sequence ID" value="NZ_CAJTAP010000052.1"/>
</dbReference>
<dbReference type="Proteomes" id="UP000186351">
    <property type="component" value="Chromosome"/>
</dbReference>
<name>A0A1B1S6X1_9BACT</name>
<evidence type="ECO:0000313" key="2">
    <source>
        <dbReference type="Proteomes" id="UP000186351"/>
    </source>
</evidence>
<evidence type="ECO:0008006" key="3">
    <source>
        <dbReference type="Google" id="ProtNLM"/>
    </source>
</evidence>
<dbReference type="InterPro" id="IPR025586">
    <property type="entry name" value="PcfJ"/>
</dbReference>
<accession>A0A1Z2XEW2</accession>
<proteinExistence type="predicted"/>
<dbReference type="GeneID" id="65535527"/>
<dbReference type="STRING" id="1796646.A4V02_01575"/>